<keyword evidence="6" id="KW-1185">Reference proteome</keyword>
<comment type="caution">
    <text evidence="5">The sequence shown here is derived from an EMBL/GenBank/DDBJ whole genome shotgun (WGS) entry which is preliminary data.</text>
</comment>
<keyword evidence="2" id="KW-0297">G-protein coupled receptor</keyword>
<evidence type="ECO:0000313" key="5">
    <source>
        <dbReference type="EMBL" id="KAL3876715.1"/>
    </source>
</evidence>
<dbReference type="InterPro" id="IPR050125">
    <property type="entry name" value="GPCR_opsins"/>
</dbReference>
<dbReference type="SUPFAM" id="SSF81321">
    <property type="entry name" value="Family A G protein-coupled receptor-like"/>
    <property type="match status" value="1"/>
</dbReference>
<protein>
    <submittedName>
        <fullName evidence="5">Uncharacterized protein</fullName>
    </submittedName>
</protein>
<dbReference type="GO" id="GO:0004930">
    <property type="term" value="F:G protein-coupled receptor activity"/>
    <property type="evidence" value="ECO:0007669"/>
    <property type="project" value="UniProtKB-KW"/>
</dbReference>
<organism evidence="5 6">
    <name type="scientific">Sinanodonta woodiana</name>
    <name type="common">Chinese pond mussel</name>
    <name type="synonym">Anodonta woodiana</name>
    <dbReference type="NCBI Taxonomy" id="1069815"/>
    <lineage>
        <taxon>Eukaryota</taxon>
        <taxon>Metazoa</taxon>
        <taxon>Spiralia</taxon>
        <taxon>Lophotrochozoa</taxon>
        <taxon>Mollusca</taxon>
        <taxon>Bivalvia</taxon>
        <taxon>Autobranchia</taxon>
        <taxon>Heteroconchia</taxon>
        <taxon>Palaeoheterodonta</taxon>
        <taxon>Unionida</taxon>
        <taxon>Unionoidea</taxon>
        <taxon>Unionidae</taxon>
        <taxon>Unioninae</taxon>
        <taxon>Sinanodonta</taxon>
    </lineage>
</organism>
<evidence type="ECO:0000256" key="1">
    <source>
        <dbReference type="ARBA" id="ARBA00004141"/>
    </source>
</evidence>
<dbReference type="PANTHER" id="PTHR24240">
    <property type="entry name" value="OPSIN"/>
    <property type="match status" value="1"/>
</dbReference>
<comment type="subcellular location">
    <subcellularLocation>
        <location evidence="1">Membrane</location>
        <topology evidence="1">Multi-pass membrane protein</topology>
    </subcellularLocation>
</comment>
<sequence length="131" mass="15455">MIWMPYAVVFFWGAFGKSDDIPRWAQTFPAIFAKSSIVWDPLVYMFTNRYFRKAFYKILPCENLKNKLLYNEEETTIPCTDEKGHFLEQMTTSISVIHPKRINQIEQDLDSDVRKLEPIDEVPNDDNIAKE</sequence>
<proteinExistence type="predicted"/>
<evidence type="ECO:0000256" key="2">
    <source>
        <dbReference type="ARBA" id="ARBA00023040"/>
    </source>
</evidence>
<accession>A0ABD3WVY8</accession>
<dbReference type="Proteomes" id="UP001634394">
    <property type="component" value="Unassembled WGS sequence"/>
</dbReference>
<dbReference type="GO" id="GO:0016020">
    <property type="term" value="C:membrane"/>
    <property type="evidence" value="ECO:0007669"/>
    <property type="project" value="UniProtKB-SubCell"/>
</dbReference>
<reference evidence="5 6" key="1">
    <citation type="submission" date="2024-11" db="EMBL/GenBank/DDBJ databases">
        <title>Chromosome-level genome assembly of the freshwater bivalve Anodonta woodiana.</title>
        <authorList>
            <person name="Chen X."/>
        </authorList>
    </citation>
    <scope>NUCLEOTIDE SEQUENCE [LARGE SCALE GENOMIC DNA]</scope>
    <source>
        <strain evidence="5">MN2024</strain>
        <tissue evidence="5">Gills</tissue>
    </source>
</reference>
<evidence type="ECO:0000256" key="3">
    <source>
        <dbReference type="ARBA" id="ARBA00023170"/>
    </source>
</evidence>
<name>A0ABD3WVY8_SINWO</name>
<keyword evidence="4" id="KW-0807">Transducer</keyword>
<dbReference type="Gene3D" id="1.20.1070.10">
    <property type="entry name" value="Rhodopsin 7-helix transmembrane proteins"/>
    <property type="match status" value="1"/>
</dbReference>
<dbReference type="AlphaFoldDB" id="A0ABD3WVY8"/>
<evidence type="ECO:0000256" key="4">
    <source>
        <dbReference type="ARBA" id="ARBA00023224"/>
    </source>
</evidence>
<evidence type="ECO:0000313" key="6">
    <source>
        <dbReference type="Proteomes" id="UP001634394"/>
    </source>
</evidence>
<keyword evidence="3" id="KW-0675">Receptor</keyword>
<gene>
    <name evidence="5" type="ORF">ACJMK2_034517</name>
</gene>
<dbReference type="EMBL" id="JBJQND010000005">
    <property type="protein sequence ID" value="KAL3876715.1"/>
    <property type="molecule type" value="Genomic_DNA"/>
</dbReference>